<comment type="caution">
    <text evidence="1">The sequence shown here is derived from an EMBL/GenBank/DDBJ whole genome shotgun (WGS) entry which is preliminary data.</text>
</comment>
<dbReference type="EMBL" id="QJKF01000011">
    <property type="protein sequence ID" value="PXX59807.1"/>
    <property type="molecule type" value="Genomic_DNA"/>
</dbReference>
<evidence type="ECO:0000313" key="2">
    <source>
        <dbReference type="Proteomes" id="UP000247569"/>
    </source>
</evidence>
<dbReference type="Proteomes" id="UP000247569">
    <property type="component" value="Unassembled WGS sequence"/>
</dbReference>
<evidence type="ECO:0000313" key="1">
    <source>
        <dbReference type="EMBL" id="PXX59807.1"/>
    </source>
</evidence>
<dbReference type="AlphaFoldDB" id="A0A318JYK8"/>
<proteinExistence type="predicted"/>
<reference evidence="1 2" key="1">
    <citation type="submission" date="2018-05" db="EMBL/GenBank/DDBJ databases">
        <title>Genomic Encyclopedia of Type Strains, Phase IV (KMG-IV): sequencing the most valuable type-strain genomes for metagenomic binning, comparative biology and taxonomic classification.</title>
        <authorList>
            <person name="Goeker M."/>
        </authorList>
    </citation>
    <scope>NUCLEOTIDE SEQUENCE [LARGE SCALE GENOMIC DNA]</scope>
    <source>
        <strain evidence="1 2">DSM 44704</strain>
    </source>
</reference>
<protein>
    <recommendedName>
        <fullName evidence="3">Ig-like domain-containing protein</fullName>
    </recommendedName>
</protein>
<evidence type="ECO:0008006" key="3">
    <source>
        <dbReference type="Google" id="ProtNLM"/>
    </source>
</evidence>
<sequence>MPGESITVEVTLEPGPSGRLPAVRIQLAAADSPLASATVSRVPKIRNKYAVTSFTSPYPGAYTIQVNGITPGSPITPVSATVLVWSGRR</sequence>
<accession>A0A318JYK8</accession>
<name>A0A318JYK8_9NOCA</name>
<gene>
    <name evidence="1" type="ORF">DFR70_111191</name>
</gene>
<organism evidence="1 2">
    <name type="scientific">Nocardia tenerifensis</name>
    <dbReference type="NCBI Taxonomy" id="228006"/>
    <lineage>
        <taxon>Bacteria</taxon>
        <taxon>Bacillati</taxon>
        <taxon>Actinomycetota</taxon>
        <taxon>Actinomycetes</taxon>
        <taxon>Mycobacteriales</taxon>
        <taxon>Nocardiaceae</taxon>
        <taxon>Nocardia</taxon>
    </lineage>
</organism>
<keyword evidence="2" id="KW-1185">Reference proteome</keyword>